<dbReference type="AlphaFoldDB" id="A0A4V5LSG2"/>
<dbReference type="Proteomes" id="UP000309673">
    <property type="component" value="Unassembled WGS sequence"/>
</dbReference>
<evidence type="ECO:0000259" key="1">
    <source>
        <dbReference type="Pfam" id="PF13649"/>
    </source>
</evidence>
<dbReference type="OrthoDB" id="9772751at2"/>
<gene>
    <name evidence="2" type="ORF">E5161_06860</name>
</gene>
<dbReference type="PANTHER" id="PTHR45036">
    <property type="entry name" value="METHYLTRANSFERASE LIKE 7B"/>
    <property type="match status" value="1"/>
</dbReference>
<feature type="domain" description="Methyltransferase" evidence="1">
    <location>
        <begin position="39"/>
        <end position="131"/>
    </location>
</feature>
<proteinExistence type="predicted"/>
<comment type="caution">
    <text evidence="2">The sequence shown here is derived from an EMBL/GenBank/DDBJ whole genome shotgun (WGS) entry which is preliminary data.</text>
</comment>
<dbReference type="GO" id="GO:0008757">
    <property type="term" value="F:S-adenosylmethionine-dependent methyltransferase activity"/>
    <property type="evidence" value="ECO:0007669"/>
    <property type="project" value="InterPro"/>
</dbReference>
<dbReference type="SUPFAM" id="SSF53335">
    <property type="entry name" value="S-adenosyl-L-methionine-dependent methyltransferases"/>
    <property type="match status" value="1"/>
</dbReference>
<reference evidence="2 3" key="1">
    <citation type="submission" date="2019-04" db="EMBL/GenBank/DDBJ databases">
        <title>Cohnella sp. nov., isolated from soil.</title>
        <authorList>
            <person name="Kim W."/>
        </authorList>
    </citation>
    <scope>NUCLEOTIDE SEQUENCE [LARGE SCALE GENOMIC DNA]</scope>
    <source>
        <strain evidence="2 3">CAU 1483</strain>
    </source>
</reference>
<evidence type="ECO:0000313" key="3">
    <source>
        <dbReference type="Proteomes" id="UP000309673"/>
    </source>
</evidence>
<dbReference type="InterPro" id="IPR029063">
    <property type="entry name" value="SAM-dependent_MTases_sf"/>
</dbReference>
<sequence>MDPIIKKFEKQADKYDKKRERFEFGVHRRRLLSSARGKVLELGIGAGSNLPFYPTEVELTAVDFSPSMLEKAKDANDRLYGLNAEFIQGDVDSLLLNDQAFDTVVSTLTLCAYRDPNKVLHNMNRWCKPGGQILLMEHGTSSNKAISIAQTALDPIAYAIFGCHHNRDIMKLLAESPIKVKKSERYMSGILHLMWCSPR</sequence>
<name>A0A4V5LSG2_9BACL</name>
<dbReference type="InterPro" id="IPR041698">
    <property type="entry name" value="Methyltransf_25"/>
</dbReference>
<dbReference type="InterPro" id="IPR052356">
    <property type="entry name" value="Thiol_S-MT"/>
</dbReference>
<dbReference type="EMBL" id="SUPK01000003">
    <property type="protein sequence ID" value="TJY42569.1"/>
    <property type="molecule type" value="Genomic_DNA"/>
</dbReference>
<organism evidence="2 3">
    <name type="scientific">Cohnella pontilimi</name>
    <dbReference type="NCBI Taxonomy" id="2564100"/>
    <lineage>
        <taxon>Bacteria</taxon>
        <taxon>Bacillati</taxon>
        <taxon>Bacillota</taxon>
        <taxon>Bacilli</taxon>
        <taxon>Bacillales</taxon>
        <taxon>Paenibacillaceae</taxon>
        <taxon>Cohnella</taxon>
    </lineage>
</organism>
<dbReference type="RefSeq" id="WP_136776988.1">
    <property type="nucleotide sequence ID" value="NZ_SUPK01000003.1"/>
</dbReference>
<accession>A0A4V5LSG2</accession>
<evidence type="ECO:0000313" key="2">
    <source>
        <dbReference type="EMBL" id="TJY42569.1"/>
    </source>
</evidence>
<dbReference type="Pfam" id="PF13649">
    <property type="entry name" value="Methyltransf_25"/>
    <property type="match status" value="1"/>
</dbReference>
<keyword evidence="2" id="KW-0489">Methyltransferase</keyword>
<protein>
    <submittedName>
        <fullName evidence="2">Class I SAM-dependent methyltransferase</fullName>
    </submittedName>
</protein>
<dbReference type="PANTHER" id="PTHR45036:SF1">
    <property type="entry name" value="METHYLTRANSFERASE LIKE 7A"/>
    <property type="match status" value="1"/>
</dbReference>
<keyword evidence="2" id="KW-0808">Transferase</keyword>
<dbReference type="Gene3D" id="3.40.50.150">
    <property type="entry name" value="Vaccinia Virus protein VP39"/>
    <property type="match status" value="1"/>
</dbReference>
<dbReference type="CDD" id="cd02440">
    <property type="entry name" value="AdoMet_MTases"/>
    <property type="match status" value="1"/>
</dbReference>
<dbReference type="GO" id="GO:0032259">
    <property type="term" value="P:methylation"/>
    <property type="evidence" value="ECO:0007669"/>
    <property type="project" value="UniProtKB-KW"/>
</dbReference>
<keyword evidence="3" id="KW-1185">Reference proteome</keyword>